<dbReference type="GO" id="GO:0042910">
    <property type="term" value="F:xenobiotic transmembrane transporter activity"/>
    <property type="evidence" value="ECO:0007669"/>
    <property type="project" value="InterPro"/>
</dbReference>
<dbReference type="Pfam" id="PF01554">
    <property type="entry name" value="MatE"/>
    <property type="match status" value="2"/>
</dbReference>
<dbReference type="GO" id="GO:0005886">
    <property type="term" value="C:plasma membrane"/>
    <property type="evidence" value="ECO:0007669"/>
    <property type="project" value="UniProtKB-SubCell"/>
</dbReference>
<keyword evidence="4" id="KW-0812">Transmembrane</keyword>
<organism evidence="7 8">
    <name type="scientific">Wenzhouxiangella marina</name>
    <dbReference type="NCBI Taxonomy" id="1579979"/>
    <lineage>
        <taxon>Bacteria</taxon>
        <taxon>Pseudomonadati</taxon>
        <taxon>Pseudomonadota</taxon>
        <taxon>Gammaproteobacteria</taxon>
        <taxon>Chromatiales</taxon>
        <taxon>Wenzhouxiangellaceae</taxon>
        <taxon>Wenzhouxiangella</taxon>
    </lineage>
</organism>
<dbReference type="STRING" id="1579979.WM2015_2055"/>
<dbReference type="AlphaFoldDB" id="A0A0K0XXL7"/>
<evidence type="ECO:0000256" key="1">
    <source>
        <dbReference type="ARBA" id="ARBA00004429"/>
    </source>
</evidence>
<dbReference type="PANTHER" id="PTHR43549:SF3">
    <property type="entry name" value="MULTIDRUG RESISTANCE PROTEIN YPNP-RELATED"/>
    <property type="match status" value="1"/>
</dbReference>
<dbReference type="OrthoDB" id="9806302at2"/>
<comment type="subcellular location">
    <subcellularLocation>
        <location evidence="1">Cell inner membrane</location>
        <topology evidence="1">Multi-pass membrane protein</topology>
    </subcellularLocation>
</comment>
<dbReference type="InterPro" id="IPR052031">
    <property type="entry name" value="Membrane_Transporter-Flippase"/>
</dbReference>
<evidence type="ECO:0000256" key="6">
    <source>
        <dbReference type="ARBA" id="ARBA00023136"/>
    </source>
</evidence>
<dbReference type="PATRIC" id="fig|1579979.3.peg.2100"/>
<gene>
    <name evidence="7" type="ORF">WM2015_2055</name>
</gene>
<dbReference type="InterPro" id="IPR002528">
    <property type="entry name" value="MATE_fam"/>
</dbReference>
<dbReference type="InterPro" id="IPR048279">
    <property type="entry name" value="MdtK-like"/>
</dbReference>
<dbReference type="PANTHER" id="PTHR43549">
    <property type="entry name" value="MULTIDRUG RESISTANCE PROTEIN YPNP-RELATED"/>
    <property type="match status" value="1"/>
</dbReference>
<evidence type="ECO:0000256" key="2">
    <source>
        <dbReference type="ARBA" id="ARBA00022448"/>
    </source>
</evidence>
<dbReference type="EMBL" id="CP012154">
    <property type="protein sequence ID" value="AKS42420.1"/>
    <property type="molecule type" value="Genomic_DNA"/>
</dbReference>
<evidence type="ECO:0000313" key="7">
    <source>
        <dbReference type="EMBL" id="AKS42420.1"/>
    </source>
</evidence>
<keyword evidence="5" id="KW-1133">Transmembrane helix</keyword>
<dbReference type="Proteomes" id="UP000066624">
    <property type="component" value="Chromosome"/>
</dbReference>
<dbReference type="KEGG" id="wma:WM2015_2055"/>
<keyword evidence="3" id="KW-1003">Cell membrane</keyword>
<accession>A0A0K0XXL7</accession>
<evidence type="ECO:0000256" key="3">
    <source>
        <dbReference type="ARBA" id="ARBA00022475"/>
    </source>
</evidence>
<evidence type="ECO:0000313" key="8">
    <source>
        <dbReference type="Proteomes" id="UP000066624"/>
    </source>
</evidence>
<keyword evidence="6" id="KW-0472">Membrane</keyword>
<dbReference type="PIRSF" id="PIRSF006603">
    <property type="entry name" value="DinF"/>
    <property type="match status" value="1"/>
</dbReference>
<keyword evidence="2" id="KW-0813">Transport</keyword>
<reference evidence="7 8" key="1">
    <citation type="submission" date="2015-07" db="EMBL/GenBank/DDBJ databases">
        <authorList>
            <person name="Noorani M."/>
        </authorList>
    </citation>
    <scope>NUCLEOTIDE SEQUENCE [LARGE SCALE GENOMIC DNA]</scope>
    <source>
        <strain evidence="7 8">KCTC 42284</strain>
    </source>
</reference>
<evidence type="ECO:0000256" key="5">
    <source>
        <dbReference type="ARBA" id="ARBA00022989"/>
    </source>
</evidence>
<protein>
    <submittedName>
        <fullName evidence="7">Multidrug transporter MatE</fullName>
    </submittedName>
</protein>
<proteinExistence type="predicted"/>
<dbReference type="RefSeq" id="WP_049725982.1">
    <property type="nucleotide sequence ID" value="NZ_CP012154.1"/>
</dbReference>
<evidence type="ECO:0000256" key="4">
    <source>
        <dbReference type="ARBA" id="ARBA00022692"/>
    </source>
</evidence>
<name>A0A0K0XXL7_9GAMM</name>
<keyword evidence="8" id="KW-1185">Reference proteome</keyword>
<sequence length="467" mass="49651">MSQVDAKASAVGAEDDHDPHADLILKGKPWTVMWAMSWPAVAAMMLWGLNAIMDAVFIGQLIGEQALAGAVMAYPLTQLTLGLGSLAGIGGGVALSIAIGRGERQLMRRLPGTTLAVAAGLSLIYAVLGAGFAESLVAGMGAEDELLPIAASYLRASALGGFGAIAGMALNMLLRGEGKMKLAATFMGTGLLVNIALTPVMILVFDLGVAGAAWATNIGVAVGGVLIWRRFARGRASYPVDTGYIGFHPELVRRILRLGAPAAIMSSMGVIQAIVVFNMLAQVGSQADIAFFGSAWRVLIFMLTPLFGLMRAFQPVAGINYGAGQWERVRESYWTFVLAGVLLILPLWLLMNLFPEQTLTLMLPMAGFSDLDLHRFRVLMLVLPVLPIVFTALALLPAIEQPGKATLVSVSRQLLFYVPVMLTLPRLIGVSGIYYGATAIDLICTLWLLLIVRRAFRQPGPPQPAPG</sequence>
<dbReference type="GO" id="GO:0015297">
    <property type="term" value="F:antiporter activity"/>
    <property type="evidence" value="ECO:0007669"/>
    <property type="project" value="InterPro"/>
</dbReference>